<organism evidence="2 3">
    <name type="scientific">Caloramator proteoclasticus DSM 10124</name>
    <dbReference type="NCBI Taxonomy" id="1121262"/>
    <lineage>
        <taxon>Bacteria</taxon>
        <taxon>Bacillati</taxon>
        <taxon>Bacillota</taxon>
        <taxon>Clostridia</taxon>
        <taxon>Eubacteriales</taxon>
        <taxon>Clostridiaceae</taxon>
        <taxon>Caloramator</taxon>
    </lineage>
</organism>
<gene>
    <name evidence="2" type="ORF">SAMN02746091_02199</name>
</gene>
<proteinExistence type="predicted"/>
<name>A0A1M5AIL0_9CLOT</name>
<dbReference type="RefSeq" id="WP_200790244.1">
    <property type="nucleotide sequence ID" value="NZ_FQVG01000052.1"/>
</dbReference>
<dbReference type="Proteomes" id="UP000184423">
    <property type="component" value="Unassembled WGS sequence"/>
</dbReference>
<evidence type="ECO:0000259" key="1">
    <source>
        <dbReference type="Pfam" id="PF20612"/>
    </source>
</evidence>
<evidence type="ECO:0000313" key="2">
    <source>
        <dbReference type="EMBL" id="SHF29742.1"/>
    </source>
</evidence>
<dbReference type="AlphaFoldDB" id="A0A1M5AIL0"/>
<reference evidence="3" key="1">
    <citation type="submission" date="2016-11" db="EMBL/GenBank/DDBJ databases">
        <authorList>
            <person name="Varghese N."/>
            <person name="Submissions S."/>
        </authorList>
    </citation>
    <scope>NUCLEOTIDE SEQUENCE [LARGE SCALE GENOMIC DNA]</scope>
    <source>
        <strain evidence="3">DSM 10124</strain>
    </source>
</reference>
<dbReference type="Pfam" id="PF20612">
    <property type="entry name" value="SHOCT_2"/>
    <property type="match status" value="1"/>
</dbReference>
<dbReference type="InterPro" id="IPR046749">
    <property type="entry name" value="SHOCT_2"/>
</dbReference>
<evidence type="ECO:0000313" key="3">
    <source>
        <dbReference type="Proteomes" id="UP000184423"/>
    </source>
</evidence>
<sequence>MTKEQFEREKNYRISIAIAKSMLSKNIINEDDFEKIKKMFIDKYRPAIELLTYN</sequence>
<keyword evidence="3" id="KW-1185">Reference proteome</keyword>
<protein>
    <recommendedName>
        <fullName evidence="1">SHOCT-like domain-containing protein</fullName>
    </recommendedName>
</protein>
<feature type="domain" description="SHOCT-like" evidence="1">
    <location>
        <begin position="1"/>
        <end position="49"/>
    </location>
</feature>
<accession>A0A1M5AIL0</accession>
<dbReference type="EMBL" id="FQVG01000052">
    <property type="protein sequence ID" value="SHF29742.1"/>
    <property type="molecule type" value="Genomic_DNA"/>
</dbReference>